<organism evidence="2 3">
    <name type="scientific">Trichoderma gamsii</name>
    <dbReference type="NCBI Taxonomy" id="398673"/>
    <lineage>
        <taxon>Eukaryota</taxon>
        <taxon>Fungi</taxon>
        <taxon>Dikarya</taxon>
        <taxon>Ascomycota</taxon>
        <taxon>Pezizomycotina</taxon>
        <taxon>Sordariomycetes</taxon>
        <taxon>Hypocreomycetidae</taxon>
        <taxon>Hypocreales</taxon>
        <taxon>Hypocreaceae</taxon>
        <taxon>Trichoderma</taxon>
    </lineage>
</organism>
<dbReference type="OrthoDB" id="5125733at2759"/>
<sequence length="658" mass="73738">MELGDQTVIQSLVCDKCWKTLFDFKGFQQAWESNGSTERLHGGFTYSTAWSQLMQSSSAGCAWCRLLIAEIPEYHSFVTGNASPSPQQVFKVKVRFKPLGEGSLPASLTDRNTLVVEIEDSYVQFYEIHTNIDDAAARYITAREMMWQVSSPATFVHASRLITECVGARHPLCPSLRASDTALPTRVIDCADTAKPKVYVTANSSGVYVALSYVWGENQPYRTQTSNIEMYKEGIDLDQIPQTIRDAIQATQLLGFRYLWVDSLCIIQDSKEDKNREIPQIRKTFQNAVATIIAASSCKVSDGFLQDRPAPPPAIRLPFLCPDSSLGSMWIRGATHNPPEAVDTRAWCYEERLLSPRVLVFASNTVRYECRTQLVNVGHSNRALFSFSDKLPESLARPDQPTPVTTADVIQLTGAWDSIVAEYTKRDLTHPRDKLIAFYGISETFQQAWKNSKYLAGLWSHRLLEELLWMKTSPPRYPRPEKFRAPSWSWAAIDGPVVPGYSLQAFNEDDPECEILECEVTLKNTALPFGEVTGGFLRLSAAVNEVMWDPLEGKIFMPTTTRVSNEEKYQDRGRGEYLGICEADCEEALDPAAKVWAVPLRSTSQTAQMIEGLLVVRSFSDNGVFCRVGAFQIPTGKPRSDIDIATWLAVKRQVITIV</sequence>
<evidence type="ECO:0000259" key="1">
    <source>
        <dbReference type="Pfam" id="PF06985"/>
    </source>
</evidence>
<dbReference type="AlphaFoldDB" id="A0A2K0T5Z1"/>
<evidence type="ECO:0000313" key="3">
    <source>
        <dbReference type="Proteomes" id="UP000236546"/>
    </source>
</evidence>
<dbReference type="InterPro" id="IPR010730">
    <property type="entry name" value="HET"/>
</dbReference>
<dbReference type="PANTHER" id="PTHR33112:SF16">
    <property type="entry name" value="HETEROKARYON INCOMPATIBILITY DOMAIN-CONTAINING PROTEIN"/>
    <property type="match status" value="1"/>
</dbReference>
<dbReference type="PANTHER" id="PTHR33112">
    <property type="entry name" value="DOMAIN PROTEIN, PUTATIVE-RELATED"/>
    <property type="match status" value="1"/>
</dbReference>
<evidence type="ECO:0000313" key="2">
    <source>
        <dbReference type="EMBL" id="PNP40949.1"/>
    </source>
</evidence>
<dbReference type="EMBL" id="MTYH01000059">
    <property type="protein sequence ID" value="PNP40949.1"/>
    <property type="molecule type" value="Genomic_DNA"/>
</dbReference>
<name>A0A2K0T5Z1_9HYPO</name>
<dbReference type="Proteomes" id="UP000236546">
    <property type="component" value="Unassembled WGS sequence"/>
</dbReference>
<feature type="domain" description="Heterokaryon incompatibility" evidence="1">
    <location>
        <begin position="208"/>
        <end position="351"/>
    </location>
</feature>
<gene>
    <name evidence="2" type="ORF">TGAMA5MH_06815</name>
</gene>
<accession>A0A2K0T5Z1</accession>
<reference evidence="2 3" key="1">
    <citation type="submission" date="2017-02" db="EMBL/GenBank/DDBJ databases">
        <title>Genomes of Trichoderma spp. with biocontrol activity.</title>
        <authorList>
            <person name="Gardiner D."/>
            <person name="Kazan K."/>
            <person name="Vos C."/>
            <person name="Harvey P."/>
        </authorList>
    </citation>
    <scope>NUCLEOTIDE SEQUENCE [LARGE SCALE GENOMIC DNA]</scope>
    <source>
        <strain evidence="2 3">A5MH</strain>
    </source>
</reference>
<comment type="caution">
    <text evidence="2">The sequence shown here is derived from an EMBL/GenBank/DDBJ whole genome shotgun (WGS) entry which is preliminary data.</text>
</comment>
<proteinExistence type="predicted"/>
<protein>
    <recommendedName>
        <fullName evidence="1">Heterokaryon incompatibility domain-containing protein</fullName>
    </recommendedName>
</protein>
<dbReference type="Pfam" id="PF06985">
    <property type="entry name" value="HET"/>
    <property type="match status" value="1"/>
</dbReference>